<accession>A0AAV4G5A1</accession>
<gene>
    <name evidence="2" type="ORF">ElyMa_004027900</name>
</gene>
<dbReference type="SUPFAM" id="SSF88723">
    <property type="entry name" value="PIN domain-like"/>
    <property type="match status" value="1"/>
</dbReference>
<dbReference type="AlphaFoldDB" id="A0AAV4G5A1"/>
<comment type="caution">
    <text evidence="2">The sequence shown here is derived from an EMBL/GenBank/DDBJ whole genome shotgun (WGS) entry which is preliminary data.</text>
</comment>
<sequence>MITGYGNPTFVLPWVVIQELDRLKVARKNINSSNQNLHLLAAAAVRFIHSQLKAKNPHVRGQTPQEENEETDLPIEMNDDKILHCCLQYQKKFPSSQLCLLTRDVNLRNKALIMAIDATDDNNLFSFLNVSNPTKKNGSTNLLKPVMDIVKACIFHNASKESTDTPMSDAIKEKRNANLNGTETENQTYSNKLKGNQSLEDTNMTQIIEMNLKETPSTNLHVTSSSVSSSTSSTTAVLSQQQVQPSTEHTSQIFAKFESVWKLVFDVNCLALSPVILHDHLDQFEKLCSALNFFFGMSGVVNTDPCPAVKTDAMVAYFKEAKNRVLLRSGLEQMESFSAEFMSMLKSMS</sequence>
<dbReference type="InterPro" id="IPR002716">
    <property type="entry name" value="PIN_dom"/>
</dbReference>
<feature type="domain" description="PIN" evidence="1">
    <location>
        <begin position="9"/>
        <end position="120"/>
    </location>
</feature>
<dbReference type="PANTHER" id="PTHR16161:SF0">
    <property type="entry name" value="TRANSCRIPTIONAL PROTEIN SWT1"/>
    <property type="match status" value="1"/>
</dbReference>
<dbReference type="Proteomes" id="UP000762676">
    <property type="component" value="Unassembled WGS sequence"/>
</dbReference>
<name>A0AAV4G5A1_9GAST</name>
<dbReference type="Gene3D" id="3.40.50.1010">
    <property type="entry name" value="5'-nuclease"/>
    <property type="match status" value="1"/>
</dbReference>
<keyword evidence="3" id="KW-1185">Reference proteome</keyword>
<dbReference type="Pfam" id="PF13638">
    <property type="entry name" value="PIN_4"/>
    <property type="match status" value="1"/>
</dbReference>
<dbReference type="CDD" id="cd18727">
    <property type="entry name" value="PIN_Swt1-like"/>
    <property type="match status" value="1"/>
</dbReference>
<evidence type="ECO:0000259" key="1">
    <source>
        <dbReference type="Pfam" id="PF13638"/>
    </source>
</evidence>
<dbReference type="InterPro" id="IPR029060">
    <property type="entry name" value="PIN-like_dom_sf"/>
</dbReference>
<dbReference type="InterPro" id="IPR052626">
    <property type="entry name" value="SWT1_Regulator"/>
</dbReference>
<organism evidence="2 3">
    <name type="scientific">Elysia marginata</name>
    <dbReference type="NCBI Taxonomy" id="1093978"/>
    <lineage>
        <taxon>Eukaryota</taxon>
        <taxon>Metazoa</taxon>
        <taxon>Spiralia</taxon>
        <taxon>Lophotrochozoa</taxon>
        <taxon>Mollusca</taxon>
        <taxon>Gastropoda</taxon>
        <taxon>Heterobranchia</taxon>
        <taxon>Euthyneura</taxon>
        <taxon>Panpulmonata</taxon>
        <taxon>Sacoglossa</taxon>
        <taxon>Placobranchoidea</taxon>
        <taxon>Plakobranchidae</taxon>
        <taxon>Elysia</taxon>
    </lineage>
</organism>
<evidence type="ECO:0000313" key="2">
    <source>
        <dbReference type="EMBL" id="GFR79715.1"/>
    </source>
</evidence>
<reference evidence="2 3" key="1">
    <citation type="journal article" date="2021" name="Elife">
        <title>Chloroplast acquisition without the gene transfer in kleptoplastic sea slugs, Plakobranchus ocellatus.</title>
        <authorList>
            <person name="Maeda T."/>
            <person name="Takahashi S."/>
            <person name="Yoshida T."/>
            <person name="Shimamura S."/>
            <person name="Takaki Y."/>
            <person name="Nagai Y."/>
            <person name="Toyoda A."/>
            <person name="Suzuki Y."/>
            <person name="Arimoto A."/>
            <person name="Ishii H."/>
            <person name="Satoh N."/>
            <person name="Nishiyama T."/>
            <person name="Hasebe M."/>
            <person name="Maruyama T."/>
            <person name="Minagawa J."/>
            <person name="Obokata J."/>
            <person name="Shigenobu S."/>
        </authorList>
    </citation>
    <scope>NUCLEOTIDE SEQUENCE [LARGE SCALE GENOMIC DNA]</scope>
</reference>
<proteinExistence type="predicted"/>
<protein>
    <submittedName>
        <fullName evidence="2">Transcriptional protein SWT1-like</fullName>
    </submittedName>
</protein>
<evidence type="ECO:0000313" key="3">
    <source>
        <dbReference type="Proteomes" id="UP000762676"/>
    </source>
</evidence>
<dbReference type="EMBL" id="BMAT01008181">
    <property type="protein sequence ID" value="GFR79715.1"/>
    <property type="molecule type" value="Genomic_DNA"/>
</dbReference>
<dbReference type="PANTHER" id="PTHR16161">
    <property type="entry name" value="TRANSCRIPTIONAL PROTEIN SWT1"/>
    <property type="match status" value="1"/>
</dbReference>
<dbReference type="GO" id="GO:0005634">
    <property type="term" value="C:nucleus"/>
    <property type="evidence" value="ECO:0007669"/>
    <property type="project" value="TreeGrafter"/>
</dbReference>